<gene>
    <name evidence="1" type="ORF">VB695_18235</name>
</gene>
<protein>
    <submittedName>
        <fullName evidence="1">ATP-binding protein</fullName>
    </submittedName>
</protein>
<comment type="caution">
    <text evidence="1">The sequence shown here is derived from an EMBL/GenBank/DDBJ whole genome shotgun (WGS) entry which is preliminary data.</text>
</comment>
<accession>A0ABU5UV20</accession>
<keyword evidence="1" id="KW-0547">Nucleotide-binding</keyword>
<dbReference type="Proteomes" id="UP001303285">
    <property type="component" value="Unassembled WGS sequence"/>
</dbReference>
<evidence type="ECO:0000313" key="2">
    <source>
        <dbReference type="Proteomes" id="UP001303285"/>
    </source>
</evidence>
<keyword evidence="1" id="KW-0067">ATP-binding</keyword>
<dbReference type="GO" id="GO:0005524">
    <property type="term" value="F:ATP binding"/>
    <property type="evidence" value="ECO:0007669"/>
    <property type="project" value="UniProtKB-KW"/>
</dbReference>
<proteinExistence type="predicted"/>
<dbReference type="RefSeq" id="WP_323244659.1">
    <property type="nucleotide sequence ID" value="NZ_JAYGHK010000070.1"/>
</dbReference>
<organism evidence="1 2">
    <name type="scientific">Nodularia spumigena UHCC 0060</name>
    <dbReference type="NCBI Taxonomy" id="3110300"/>
    <lineage>
        <taxon>Bacteria</taxon>
        <taxon>Bacillati</taxon>
        <taxon>Cyanobacteriota</taxon>
        <taxon>Cyanophyceae</taxon>
        <taxon>Nostocales</taxon>
        <taxon>Nodulariaceae</taxon>
        <taxon>Nodularia</taxon>
    </lineage>
</organism>
<dbReference type="EMBL" id="JAYGHK010000070">
    <property type="protein sequence ID" value="MEA5609982.1"/>
    <property type="molecule type" value="Genomic_DNA"/>
</dbReference>
<evidence type="ECO:0000313" key="1">
    <source>
        <dbReference type="EMBL" id="MEA5609982.1"/>
    </source>
</evidence>
<sequence>MLRLVKFIIPLDAYTTKDFKLLCNLLVQLFENINNMRKSQIIFVGGVHGVGKTTICNTIASIFNIKHFSASNLISLEKEEDHFLNKQVDNVTENQDFLVTAIDKYLNSEDWYLLDGHFCLLSKNNEVTKIPHSTYQAICPTAIIVIIDEPENIYTRLISRDSIKHELALLRSFQEQEIDYAEEIRDQLNIPYLMCNASESNDKIYPFIENLLAQSVFE</sequence>
<dbReference type="SUPFAM" id="SSF52540">
    <property type="entry name" value="P-loop containing nucleoside triphosphate hydrolases"/>
    <property type="match status" value="1"/>
</dbReference>
<dbReference type="Pfam" id="PF13207">
    <property type="entry name" value="AAA_17"/>
    <property type="match status" value="1"/>
</dbReference>
<keyword evidence="2" id="KW-1185">Reference proteome</keyword>
<dbReference type="InterPro" id="IPR027417">
    <property type="entry name" value="P-loop_NTPase"/>
</dbReference>
<name>A0ABU5UV20_NODSP</name>
<dbReference type="Gene3D" id="3.40.50.300">
    <property type="entry name" value="P-loop containing nucleotide triphosphate hydrolases"/>
    <property type="match status" value="1"/>
</dbReference>
<reference evidence="1 2" key="1">
    <citation type="submission" date="2023-12" db="EMBL/GenBank/DDBJ databases">
        <title>Baltic Sea Cyanobacteria.</title>
        <authorList>
            <person name="Delbaje E."/>
            <person name="Fewer D.P."/>
            <person name="Shishido T.K."/>
        </authorList>
    </citation>
    <scope>NUCLEOTIDE SEQUENCE [LARGE SCALE GENOMIC DNA]</scope>
    <source>
        <strain evidence="1 2">UHCC 0060</strain>
    </source>
</reference>